<dbReference type="PANTHER" id="PTHR46648">
    <property type="entry name" value="HIT FAMILY PROTEIN 1"/>
    <property type="match status" value="1"/>
</dbReference>
<dbReference type="GO" id="GO:0009117">
    <property type="term" value="P:nucleotide metabolic process"/>
    <property type="evidence" value="ECO:0007669"/>
    <property type="project" value="TreeGrafter"/>
</dbReference>
<dbReference type="RefSeq" id="WP_201427051.1">
    <property type="nucleotide sequence ID" value="NZ_JAEQMG010000042.1"/>
</dbReference>
<evidence type="ECO:0000256" key="1">
    <source>
        <dbReference type="PIRSR" id="PIRSR601310-1"/>
    </source>
</evidence>
<dbReference type="CDD" id="cd01277">
    <property type="entry name" value="HINT_subgroup"/>
    <property type="match status" value="1"/>
</dbReference>
<dbReference type="Pfam" id="PF01230">
    <property type="entry name" value="HIT"/>
    <property type="match status" value="1"/>
</dbReference>
<accession>A0A934U1Z5</accession>
<protein>
    <submittedName>
        <fullName evidence="5">HIT family protein</fullName>
    </submittedName>
</protein>
<dbReference type="Gene3D" id="3.30.428.10">
    <property type="entry name" value="HIT-like"/>
    <property type="match status" value="1"/>
</dbReference>
<feature type="short sequence motif" description="Histidine triad motif" evidence="2 3">
    <location>
        <begin position="96"/>
        <end position="100"/>
    </location>
</feature>
<evidence type="ECO:0000256" key="3">
    <source>
        <dbReference type="PROSITE-ProRule" id="PRU00464"/>
    </source>
</evidence>
<dbReference type="GO" id="GO:0003824">
    <property type="term" value="F:catalytic activity"/>
    <property type="evidence" value="ECO:0007669"/>
    <property type="project" value="InterPro"/>
</dbReference>
<dbReference type="AlphaFoldDB" id="A0A934U1Z5"/>
<dbReference type="InterPro" id="IPR036265">
    <property type="entry name" value="HIT-like_sf"/>
</dbReference>
<dbReference type="PRINTS" id="PR00332">
    <property type="entry name" value="HISTRIAD"/>
</dbReference>
<organism evidence="5 6">
    <name type="scientific">Ruminococcus difficilis</name>
    <dbReference type="NCBI Taxonomy" id="2763069"/>
    <lineage>
        <taxon>Bacteria</taxon>
        <taxon>Bacillati</taxon>
        <taxon>Bacillota</taxon>
        <taxon>Clostridia</taxon>
        <taxon>Eubacteriales</taxon>
        <taxon>Oscillospiraceae</taxon>
        <taxon>Ruminococcus</taxon>
    </lineage>
</organism>
<comment type="caution">
    <text evidence="5">The sequence shown here is derived from an EMBL/GenBank/DDBJ whole genome shotgun (WGS) entry which is preliminary data.</text>
</comment>
<dbReference type="InterPro" id="IPR011146">
    <property type="entry name" value="HIT-like"/>
</dbReference>
<reference evidence="5" key="1">
    <citation type="submission" date="2021-01" db="EMBL/GenBank/DDBJ databases">
        <title>Genome public.</title>
        <authorList>
            <person name="Liu C."/>
            <person name="Sun Q."/>
        </authorList>
    </citation>
    <scope>NUCLEOTIDE SEQUENCE</scope>
    <source>
        <strain evidence="5">M6</strain>
    </source>
</reference>
<keyword evidence="6" id="KW-1185">Reference proteome</keyword>
<dbReference type="InterPro" id="IPR039384">
    <property type="entry name" value="HINT"/>
</dbReference>
<name>A0A934U1Z5_9FIRM</name>
<dbReference type="SUPFAM" id="SSF54197">
    <property type="entry name" value="HIT-like"/>
    <property type="match status" value="1"/>
</dbReference>
<evidence type="ECO:0000259" key="4">
    <source>
        <dbReference type="PROSITE" id="PS51084"/>
    </source>
</evidence>
<dbReference type="PROSITE" id="PS51084">
    <property type="entry name" value="HIT_2"/>
    <property type="match status" value="1"/>
</dbReference>
<gene>
    <name evidence="5" type="ORF">JKK62_04405</name>
</gene>
<feature type="active site" description="Tele-AMP-histidine intermediate" evidence="1">
    <location>
        <position position="98"/>
    </location>
</feature>
<dbReference type="InterPro" id="IPR001310">
    <property type="entry name" value="Histidine_triad_HIT"/>
</dbReference>
<proteinExistence type="predicted"/>
<evidence type="ECO:0000256" key="2">
    <source>
        <dbReference type="PIRSR" id="PIRSR601310-3"/>
    </source>
</evidence>
<sequence length="134" mass="15095">MDCVFCKIIKGELPSCKLYEDDTTSSIMDIADDVDGHILVIPKKHFKNILDCDSDALHDMMDTVQKVSRHLVDNCGYDGVNLLNASDESAGQSVPHFHIHIIPRKRNDGIDGWPVFKGAEKSYSYHFEKLKMNG</sequence>
<dbReference type="InterPro" id="IPR019808">
    <property type="entry name" value="Histidine_triad_CS"/>
</dbReference>
<dbReference type="EMBL" id="JAEQMG010000042">
    <property type="protein sequence ID" value="MBK6087899.1"/>
    <property type="molecule type" value="Genomic_DNA"/>
</dbReference>
<feature type="domain" description="HIT" evidence="4">
    <location>
        <begin position="4"/>
        <end position="111"/>
    </location>
</feature>
<evidence type="ECO:0000313" key="6">
    <source>
        <dbReference type="Proteomes" id="UP000633365"/>
    </source>
</evidence>
<dbReference type="PROSITE" id="PS00892">
    <property type="entry name" value="HIT_1"/>
    <property type="match status" value="1"/>
</dbReference>
<dbReference type="Proteomes" id="UP000633365">
    <property type="component" value="Unassembled WGS sequence"/>
</dbReference>
<dbReference type="PANTHER" id="PTHR46648:SF1">
    <property type="entry name" value="ADENOSINE 5'-MONOPHOSPHORAMIDASE HNT1"/>
    <property type="match status" value="1"/>
</dbReference>
<evidence type="ECO:0000313" key="5">
    <source>
        <dbReference type="EMBL" id="MBK6087899.1"/>
    </source>
</evidence>